<keyword evidence="2" id="KW-1185">Reference proteome</keyword>
<protein>
    <submittedName>
        <fullName evidence="1">Uncharacterized protein</fullName>
    </submittedName>
</protein>
<dbReference type="EMBL" id="JACHWB010000001">
    <property type="protein sequence ID" value="MBB3017991.1"/>
    <property type="molecule type" value="Genomic_DNA"/>
</dbReference>
<accession>A0A7W4YVL6</accession>
<dbReference type="AlphaFoldDB" id="A0A7W4YVL6"/>
<proteinExistence type="predicted"/>
<sequence length="79" mass="8541">MKPDMDLIGALTSFSVGTLDGRDAMMVIELATTPEEYEQGIRRQMPVAMTPEHARELGEALLLAAKAAQMGEAPSYAMN</sequence>
<name>A0A7W4YVL6_9HYPH</name>
<evidence type="ECO:0000313" key="1">
    <source>
        <dbReference type="EMBL" id="MBB3017991.1"/>
    </source>
</evidence>
<dbReference type="RefSeq" id="WP_183447719.1">
    <property type="nucleotide sequence ID" value="NZ_JACHWB010000001.1"/>
</dbReference>
<gene>
    <name evidence="1" type="ORF">FHR70_001031</name>
</gene>
<evidence type="ECO:0000313" key="2">
    <source>
        <dbReference type="Proteomes" id="UP000532010"/>
    </source>
</evidence>
<comment type="caution">
    <text evidence="1">The sequence shown here is derived from an EMBL/GenBank/DDBJ whole genome shotgun (WGS) entry which is preliminary data.</text>
</comment>
<dbReference type="Proteomes" id="UP000532010">
    <property type="component" value="Unassembled WGS sequence"/>
</dbReference>
<organism evidence="1 2">
    <name type="scientific">Microvirga lupini</name>
    <dbReference type="NCBI Taxonomy" id="420324"/>
    <lineage>
        <taxon>Bacteria</taxon>
        <taxon>Pseudomonadati</taxon>
        <taxon>Pseudomonadota</taxon>
        <taxon>Alphaproteobacteria</taxon>
        <taxon>Hyphomicrobiales</taxon>
        <taxon>Methylobacteriaceae</taxon>
        <taxon>Microvirga</taxon>
    </lineage>
</organism>
<reference evidence="1 2" key="1">
    <citation type="submission" date="2020-08" db="EMBL/GenBank/DDBJ databases">
        <title>The Agave Microbiome: Exploring the role of microbial communities in plant adaptations to desert environments.</title>
        <authorList>
            <person name="Partida-Martinez L.P."/>
        </authorList>
    </citation>
    <scope>NUCLEOTIDE SEQUENCE [LARGE SCALE GENOMIC DNA]</scope>
    <source>
        <strain evidence="1 2">AT3.9</strain>
    </source>
</reference>